<name>A0A0E9VZ63_ANGAN</name>
<sequence length="28" mass="3255">MVLYHDFEYLLLVRCVMVHPPGGQPKLV</sequence>
<dbReference type="EMBL" id="GBXM01025205">
    <property type="protein sequence ID" value="JAH83372.1"/>
    <property type="molecule type" value="Transcribed_RNA"/>
</dbReference>
<proteinExistence type="predicted"/>
<protein>
    <submittedName>
        <fullName evidence="1">Uncharacterized protein</fullName>
    </submittedName>
</protein>
<evidence type="ECO:0000313" key="1">
    <source>
        <dbReference type="EMBL" id="JAH83372.1"/>
    </source>
</evidence>
<reference evidence="1" key="2">
    <citation type="journal article" date="2015" name="Fish Shellfish Immunol.">
        <title>Early steps in the European eel (Anguilla anguilla)-Vibrio vulnificus interaction in the gills: Role of the RtxA13 toxin.</title>
        <authorList>
            <person name="Callol A."/>
            <person name="Pajuelo D."/>
            <person name="Ebbesson L."/>
            <person name="Teles M."/>
            <person name="MacKenzie S."/>
            <person name="Amaro C."/>
        </authorList>
    </citation>
    <scope>NUCLEOTIDE SEQUENCE</scope>
</reference>
<reference evidence="1" key="1">
    <citation type="submission" date="2014-11" db="EMBL/GenBank/DDBJ databases">
        <authorList>
            <person name="Amaro Gonzalez C."/>
        </authorList>
    </citation>
    <scope>NUCLEOTIDE SEQUENCE</scope>
</reference>
<accession>A0A0E9VZ63</accession>
<organism evidence="1">
    <name type="scientific">Anguilla anguilla</name>
    <name type="common">European freshwater eel</name>
    <name type="synonym">Muraena anguilla</name>
    <dbReference type="NCBI Taxonomy" id="7936"/>
    <lineage>
        <taxon>Eukaryota</taxon>
        <taxon>Metazoa</taxon>
        <taxon>Chordata</taxon>
        <taxon>Craniata</taxon>
        <taxon>Vertebrata</taxon>
        <taxon>Euteleostomi</taxon>
        <taxon>Actinopterygii</taxon>
        <taxon>Neopterygii</taxon>
        <taxon>Teleostei</taxon>
        <taxon>Anguilliformes</taxon>
        <taxon>Anguillidae</taxon>
        <taxon>Anguilla</taxon>
    </lineage>
</organism>
<dbReference type="AlphaFoldDB" id="A0A0E9VZ63"/>